<proteinExistence type="evidence at transcript level"/>
<protein>
    <submittedName>
        <fullName evidence="3">Putative cpij014310 non-cyanogenic beta-glucosidase</fullName>
    </submittedName>
</protein>
<dbReference type="PANTHER" id="PTHR18834">
    <property type="entry name" value="STEROID RECEPTOR RNA ACTIVATOR 1"/>
    <property type="match status" value="1"/>
</dbReference>
<feature type="non-terminal residue" evidence="3">
    <location>
        <position position="1"/>
    </location>
</feature>
<dbReference type="VEuPathDB" id="VectorBase:AALF009520"/>
<dbReference type="PANTHER" id="PTHR18834:SF2">
    <property type="entry name" value="STEROID RECEPTOR RNA ACTIVATOR 1"/>
    <property type="match status" value="1"/>
</dbReference>
<reference evidence="3" key="1">
    <citation type="journal article" date="2014" name="PLoS Negl. Trop. Dis.">
        <title>Identification and characterization of seminal fluid proteins in the Asian tiger mosquito, Aedes albopictus.</title>
        <authorList>
            <person name="Boes K.E."/>
            <person name="Ribeiro J.M."/>
            <person name="Wong A."/>
            <person name="Harrington L.C."/>
            <person name="Wolfner M.F."/>
            <person name="Sirot L.K."/>
        </authorList>
    </citation>
    <scope>NUCLEOTIDE SEQUENCE</scope>
    <source>
        <tissue evidence="3">Reproductive organs</tissue>
    </source>
</reference>
<dbReference type="AlphaFoldDB" id="A0A023EKU9"/>
<dbReference type="Pfam" id="PF07304">
    <property type="entry name" value="SRA1"/>
    <property type="match status" value="1"/>
</dbReference>
<feature type="compositionally biased region" description="Pro residues" evidence="1">
    <location>
        <begin position="92"/>
        <end position="101"/>
    </location>
</feature>
<evidence type="ECO:0000259" key="2">
    <source>
        <dbReference type="Pfam" id="PF07304"/>
    </source>
</evidence>
<dbReference type="GO" id="GO:0003713">
    <property type="term" value="F:transcription coactivator activity"/>
    <property type="evidence" value="ECO:0007669"/>
    <property type="project" value="InterPro"/>
</dbReference>
<name>A0A023EKU9_AEDAL</name>
<dbReference type="InterPro" id="IPR009917">
    <property type="entry name" value="SRA1/Sec31"/>
</dbReference>
<accession>A0A023EKU9</accession>
<dbReference type="InterPro" id="IPR040243">
    <property type="entry name" value="Steroid_recept_RNA_1"/>
</dbReference>
<evidence type="ECO:0000313" key="3">
    <source>
        <dbReference type="EMBL" id="JAC09823.1"/>
    </source>
</evidence>
<sequence>TTSNGCEGYKRHEPGWNDPPKLSYSPGAATGSGPTPKLNLNKRIAFPVTKTDTPSPNQPPPPAVGGNSTLPQFAPPSSTGNATPLTSIPANRPVPPLPPMVPAAGAPPQNDKATVDSSPDGPIDFPGDDEMRHLVKSTLEEFLQRTDSSRQVEIRKRLDLMLKAWNEAKLSDGLTKKLYRLAEALTEKKAVDANEIHRSIIVEHGKECVQWAPALRQLIQVVPKQEETPAILEDKRSLLLNPL</sequence>
<feature type="domain" description="SRA1/Sec31" evidence="2">
    <location>
        <begin position="90"/>
        <end position="220"/>
    </location>
</feature>
<dbReference type="GO" id="GO:0006357">
    <property type="term" value="P:regulation of transcription by RNA polymerase II"/>
    <property type="evidence" value="ECO:0007669"/>
    <property type="project" value="InterPro"/>
</dbReference>
<feature type="region of interest" description="Disordered" evidence="1">
    <location>
        <begin position="1"/>
        <end position="119"/>
    </location>
</feature>
<dbReference type="EMBL" id="GAPW01003775">
    <property type="protein sequence ID" value="JAC09823.1"/>
    <property type="molecule type" value="mRNA"/>
</dbReference>
<dbReference type="VEuPathDB" id="VectorBase:AALC636_034267"/>
<organism evidence="3">
    <name type="scientific">Aedes albopictus</name>
    <name type="common">Asian tiger mosquito</name>
    <name type="synonym">Stegomyia albopicta</name>
    <dbReference type="NCBI Taxonomy" id="7160"/>
    <lineage>
        <taxon>Eukaryota</taxon>
        <taxon>Metazoa</taxon>
        <taxon>Ecdysozoa</taxon>
        <taxon>Arthropoda</taxon>
        <taxon>Hexapoda</taxon>
        <taxon>Insecta</taxon>
        <taxon>Pterygota</taxon>
        <taxon>Neoptera</taxon>
        <taxon>Endopterygota</taxon>
        <taxon>Diptera</taxon>
        <taxon>Nematocera</taxon>
        <taxon>Culicoidea</taxon>
        <taxon>Culicidae</taxon>
        <taxon>Culicinae</taxon>
        <taxon>Aedini</taxon>
        <taxon>Aedes</taxon>
        <taxon>Stegomyia</taxon>
    </lineage>
</organism>
<dbReference type="GO" id="GO:0005634">
    <property type="term" value="C:nucleus"/>
    <property type="evidence" value="ECO:0007669"/>
    <property type="project" value="TreeGrafter"/>
</dbReference>
<feature type="compositionally biased region" description="Polar residues" evidence="1">
    <location>
        <begin position="66"/>
        <end position="88"/>
    </location>
</feature>
<dbReference type="Gene3D" id="1.20.940.10">
    <property type="entry name" value="Functional domain of the splicing factor Prp18"/>
    <property type="match status" value="1"/>
</dbReference>
<evidence type="ECO:0000256" key="1">
    <source>
        <dbReference type="SAM" id="MobiDB-lite"/>
    </source>
</evidence>